<feature type="transmembrane region" description="Helical" evidence="1">
    <location>
        <begin position="95"/>
        <end position="114"/>
    </location>
</feature>
<dbReference type="Proteomes" id="UP000013243">
    <property type="component" value="Chromosome"/>
</dbReference>
<dbReference type="GeneID" id="28248849"/>
<evidence type="ECO:0000256" key="1">
    <source>
        <dbReference type="SAM" id="Phobius"/>
    </source>
</evidence>
<proteinExistence type="predicted"/>
<organism evidence="2 3">
    <name type="scientific">Tritonibacter mobilis F1926</name>
    <dbReference type="NCBI Taxonomy" id="1265309"/>
    <lineage>
        <taxon>Bacteria</taxon>
        <taxon>Pseudomonadati</taxon>
        <taxon>Pseudomonadota</taxon>
        <taxon>Alphaproteobacteria</taxon>
        <taxon>Rhodobacterales</taxon>
        <taxon>Paracoccaceae</taxon>
        <taxon>Tritonibacter</taxon>
    </lineage>
</organism>
<feature type="transmembrane region" description="Helical" evidence="1">
    <location>
        <begin position="12"/>
        <end position="33"/>
    </location>
</feature>
<protein>
    <submittedName>
        <fullName evidence="2">Uncharacterized protein</fullName>
    </submittedName>
</protein>
<dbReference type="OrthoDB" id="7849442at2"/>
<dbReference type="EMBL" id="CP015230">
    <property type="protein sequence ID" value="ANP39806.1"/>
    <property type="molecule type" value="Genomic_DNA"/>
</dbReference>
<dbReference type="RefSeq" id="WP_005663114.1">
    <property type="nucleotide sequence ID" value="NZ_CP015230.1"/>
</dbReference>
<dbReference type="AlphaFoldDB" id="A0A1B0ZZW0"/>
<dbReference type="STRING" id="1265309.K529_003415"/>
<sequence>MRAADGFSPGVGGFVMIALTYIICHGITIWAIAPAQRFFLDDVSVLASLAYLPHGVRVLSIWLVGWRALLPLVVGAILANLIFTSADILDLMHDKMWLSLAMSVLSAYFAFELLRASGISAYAGGGRRVNWRKLLLAGLLASVFNSISQTLIFSGILAPSGKLTELASFAIGDLLGQVVLMFGLMMIFRALRSPTASA</sequence>
<feature type="transmembrane region" description="Helical" evidence="1">
    <location>
        <begin position="69"/>
        <end position="89"/>
    </location>
</feature>
<keyword evidence="1" id="KW-0812">Transmembrane</keyword>
<evidence type="ECO:0000313" key="3">
    <source>
        <dbReference type="Proteomes" id="UP000013243"/>
    </source>
</evidence>
<gene>
    <name evidence="2" type="ORF">K529_003415</name>
</gene>
<dbReference type="KEGG" id="rmb:K529_003415"/>
<accession>A0A1B0ZZW0</accession>
<evidence type="ECO:0000313" key="2">
    <source>
        <dbReference type="EMBL" id="ANP39806.1"/>
    </source>
</evidence>
<keyword evidence="1" id="KW-0472">Membrane</keyword>
<keyword evidence="1" id="KW-1133">Transmembrane helix</keyword>
<feature type="transmembrane region" description="Helical" evidence="1">
    <location>
        <begin position="134"/>
        <end position="157"/>
    </location>
</feature>
<name>A0A1B0ZZW0_9RHOB</name>
<feature type="transmembrane region" description="Helical" evidence="1">
    <location>
        <begin position="169"/>
        <end position="191"/>
    </location>
</feature>
<reference evidence="2 3" key="1">
    <citation type="journal article" date="2016" name="ISME J.">
        <title>Global occurrence and heterogeneity of the Roseobacter-clade species Ruegeria mobilis.</title>
        <authorList>
            <person name="Sonnenschein E."/>
            <person name="Gram L."/>
        </authorList>
    </citation>
    <scope>NUCLEOTIDE SEQUENCE [LARGE SCALE GENOMIC DNA]</scope>
    <source>
        <strain evidence="2 3">F1926</strain>
    </source>
</reference>